<dbReference type="Pfam" id="PF25482">
    <property type="entry name" value="DUF7905"/>
    <property type="match status" value="1"/>
</dbReference>
<organism evidence="3 4">
    <name type="scientific">Neurospora crassa (strain ATCC 24698 / 74-OR23-1A / CBS 708.71 / DSM 1257 / FGSC 987)</name>
    <dbReference type="NCBI Taxonomy" id="367110"/>
    <lineage>
        <taxon>Eukaryota</taxon>
        <taxon>Fungi</taxon>
        <taxon>Dikarya</taxon>
        <taxon>Ascomycota</taxon>
        <taxon>Pezizomycotina</taxon>
        <taxon>Sordariomycetes</taxon>
        <taxon>Sordariomycetidae</taxon>
        <taxon>Sordariales</taxon>
        <taxon>Sordariaceae</taxon>
        <taxon>Neurospora</taxon>
    </lineage>
</organism>
<dbReference type="VEuPathDB" id="FungiDB:NCU02964"/>
<reference evidence="3 4" key="1">
    <citation type="journal article" date="2003" name="Nature">
        <title>The genome sequence of the filamentous fungus Neurospora crassa.</title>
        <authorList>
            <person name="Galagan J.E."/>
            <person name="Calvo S.E."/>
            <person name="Borkovich K.A."/>
            <person name="Selker E.U."/>
            <person name="Read N.D."/>
            <person name="Jaffe D."/>
            <person name="FitzHugh W."/>
            <person name="Ma L.J."/>
            <person name="Smirnov S."/>
            <person name="Purcell S."/>
            <person name="Rehman B."/>
            <person name="Elkins T."/>
            <person name="Engels R."/>
            <person name="Wang S."/>
            <person name="Nielsen C.B."/>
            <person name="Butler J."/>
            <person name="Endrizzi M."/>
            <person name="Qui D."/>
            <person name="Ianakiev P."/>
            <person name="Bell-Pedersen D."/>
            <person name="Nelson M.A."/>
            <person name="Werner-Washburne M."/>
            <person name="Selitrennikoff C.P."/>
            <person name="Kinsey J.A."/>
            <person name="Braun E.L."/>
            <person name="Zelter A."/>
            <person name="Schulte U."/>
            <person name="Kothe G.O."/>
            <person name="Jedd G."/>
            <person name="Mewes W."/>
            <person name="Staben C."/>
            <person name="Marcotte E."/>
            <person name="Greenberg D."/>
            <person name="Roy A."/>
            <person name="Foley K."/>
            <person name="Naylor J."/>
            <person name="Stange-Thomann N."/>
            <person name="Barrett R."/>
            <person name="Gnerre S."/>
            <person name="Kamal M."/>
            <person name="Kamvysselis M."/>
            <person name="Mauceli E."/>
            <person name="Bielke C."/>
            <person name="Rudd S."/>
            <person name="Frishman D."/>
            <person name="Krystofova S."/>
            <person name="Rasmussen C."/>
            <person name="Metzenberg R.L."/>
            <person name="Perkins D.D."/>
            <person name="Kroken S."/>
            <person name="Cogoni C."/>
            <person name="Macino G."/>
            <person name="Catcheside D."/>
            <person name="Li W."/>
            <person name="Pratt R.J."/>
            <person name="Osmani S.A."/>
            <person name="DeSouza C.P."/>
            <person name="Glass L."/>
            <person name="Orbach M.J."/>
            <person name="Berglund J.A."/>
            <person name="Voelker R."/>
            <person name="Yarden O."/>
            <person name="Plamann M."/>
            <person name="Seiler S."/>
            <person name="Dunlap J."/>
            <person name="Radford A."/>
            <person name="Aramayo R."/>
            <person name="Natvig D.O."/>
            <person name="Alex L.A."/>
            <person name="Mannhaupt G."/>
            <person name="Ebbole D.J."/>
            <person name="Freitag M."/>
            <person name="Paulsen I."/>
            <person name="Sachs M.S."/>
            <person name="Lander E.S."/>
            <person name="Nusbaum C."/>
            <person name="Birren B."/>
        </authorList>
    </citation>
    <scope>NUCLEOTIDE SEQUENCE [LARGE SCALE GENOMIC DNA]</scope>
    <source>
        <strain evidence="4">ATCC 24698 / 74-OR23-1A / CBS 708.71 / DSM 1257 / FGSC 987</strain>
    </source>
</reference>
<dbReference type="HOGENOM" id="CLU_586842_0_0_1"/>
<keyword evidence="4" id="KW-1185">Reference proteome</keyword>
<dbReference type="RefSeq" id="XP_965351.2">
    <property type="nucleotide sequence ID" value="XM_960258.2"/>
</dbReference>
<name>Q7SH05_NEUCR</name>
<dbReference type="Proteomes" id="UP000001805">
    <property type="component" value="Chromosome 1, Linkage Group I"/>
</dbReference>
<feature type="region of interest" description="Disordered" evidence="1">
    <location>
        <begin position="1"/>
        <end position="28"/>
    </location>
</feature>
<feature type="domain" description="DUF7905" evidence="2">
    <location>
        <begin position="313"/>
        <end position="400"/>
    </location>
</feature>
<evidence type="ECO:0000313" key="3">
    <source>
        <dbReference type="EMBL" id="EAA36115.2"/>
    </source>
</evidence>
<evidence type="ECO:0000256" key="1">
    <source>
        <dbReference type="SAM" id="MobiDB-lite"/>
    </source>
</evidence>
<sequence length="432" mass="48583">MSFATGARLPNSRSGASSSSQRSGQASEVDLVVPTRGFRIVDDQDRELKTILEQIEQQHRVRICLKAQEDPIQISAASPKNAQAAIRSILRSLMLREGHATVWRDSVLVAPPSSDKRVIRILLQDSPETTWFRPAATLTDSTEVADALAVQAYKSDLAAAMVRVGDGLRYCPNRMRMQIAFGKLFFKERKRGTTSYTLDEFSKLARRVSSRGTSYMEMRLGGESMREKIQHAFSLDPDFEGPQGIENFVIVTTKNVNLEVSVDKNQICGFTFGSLNVFHREKSHRSVELATACPDKIRHNENTRCIEPHIAASFAQKHHIEALIGKTTWSYYLNKDYIVELSLYRQWSTISGTKSRQPQEPVAGVSVSMYRPEWDDHMANADVSAGPRSWEAFPEQFFKSSMSSADPTRDLDPLDALLHWVGKVQTVLERTV</sequence>
<evidence type="ECO:0000313" key="4">
    <source>
        <dbReference type="Proteomes" id="UP000001805"/>
    </source>
</evidence>
<accession>Q7SH05</accession>
<dbReference type="InParanoid" id="Q7SH05"/>
<dbReference type="EMBL" id="CM002236">
    <property type="protein sequence ID" value="EAA36115.2"/>
    <property type="molecule type" value="Genomic_DNA"/>
</dbReference>
<protein>
    <recommendedName>
        <fullName evidence="2">DUF7905 domain-containing protein</fullName>
    </recommendedName>
</protein>
<dbReference type="InterPro" id="IPR057227">
    <property type="entry name" value="DUF7905"/>
</dbReference>
<gene>
    <name evidence="3" type="ORF">NCU02964</name>
</gene>
<dbReference type="GeneID" id="3881514"/>
<proteinExistence type="predicted"/>
<dbReference type="AlphaFoldDB" id="Q7SH05"/>
<evidence type="ECO:0000259" key="2">
    <source>
        <dbReference type="Pfam" id="PF25482"/>
    </source>
</evidence>
<dbReference type="OrthoDB" id="4739136at2759"/>
<dbReference type="KEGG" id="ncr:NCU02964"/>
<feature type="compositionally biased region" description="Low complexity" evidence="1">
    <location>
        <begin position="12"/>
        <end position="27"/>
    </location>
</feature>